<gene>
    <name evidence="1" type="ORF">ACFP3J_00535</name>
</gene>
<dbReference type="Pfam" id="PF10025">
    <property type="entry name" value="DUF2267"/>
    <property type="match status" value="1"/>
</dbReference>
<comment type="caution">
    <text evidence="1">The sequence shown here is derived from an EMBL/GenBank/DDBJ whole genome shotgun (WGS) entry which is preliminary data.</text>
</comment>
<sequence>MEGKTMATTRSSDFEHAIHSANIWLKAVAEALGTDDRHLAHRVLRTWLHTLRDRLTVDTSAHLAAQLPELLRGAYYDGWTPSAVPIKYDVDGYVNRFVQEARVDAEDVPEMAAAVTTVVRGHVSPGTLESALKQLPNDICALLLQPA</sequence>
<keyword evidence="2" id="KW-1185">Reference proteome</keyword>
<dbReference type="InterPro" id="IPR038282">
    <property type="entry name" value="DUF2267_sf"/>
</dbReference>
<accession>A0ABW0WAD1</accession>
<reference evidence="2" key="1">
    <citation type="journal article" date="2019" name="Int. J. Syst. Evol. Microbiol.">
        <title>The Global Catalogue of Microorganisms (GCM) 10K type strain sequencing project: providing services to taxonomists for standard genome sequencing and annotation.</title>
        <authorList>
            <consortium name="The Broad Institute Genomics Platform"/>
            <consortium name="The Broad Institute Genome Sequencing Center for Infectious Disease"/>
            <person name="Wu L."/>
            <person name="Ma J."/>
        </authorList>
    </citation>
    <scope>NUCLEOTIDE SEQUENCE [LARGE SCALE GENOMIC DNA]</scope>
    <source>
        <strain evidence="2">KCTC 5701</strain>
    </source>
</reference>
<proteinExistence type="predicted"/>
<evidence type="ECO:0000313" key="1">
    <source>
        <dbReference type="EMBL" id="MFC5653979.1"/>
    </source>
</evidence>
<dbReference type="Gene3D" id="1.10.490.110">
    <property type="entry name" value="Uncharacterized conserved protein DUF2267"/>
    <property type="match status" value="1"/>
</dbReference>
<dbReference type="EMBL" id="JBHSOE010000001">
    <property type="protein sequence ID" value="MFC5653979.1"/>
    <property type="molecule type" value="Genomic_DNA"/>
</dbReference>
<dbReference type="RefSeq" id="WP_344348030.1">
    <property type="nucleotide sequence ID" value="NZ_BAAASM010000014.1"/>
</dbReference>
<evidence type="ECO:0000313" key="2">
    <source>
        <dbReference type="Proteomes" id="UP001596065"/>
    </source>
</evidence>
<dbReference type="Proteomes" id="UP001596065">
    <property type="component" value="Unassembled WGS sequence"/>
</dbReference>
<name>A0ABW0WAD1_STRNO</name>
<organism evidence="1 2">
    <name type="scientific">Streptomyces nogalater</name>
    <dbReference type="NCBI Taxonomy" id="38314"/>
    <lineage>
        <taxon>Bacteria</taxon>
        <taxon>Bacillati</taxon>
        <taxon>Actinomycetota</taxon>
        <taxon>Actinomycetes</taxon>
        <taxon>Kitasatosporales</taxon>
        <taxon>Streptomycetaceae</taxon>
        <taxon>Streptomyces</taxon>
    </lineage>
</organism>
<dbReference type="InterPro" id="IPR018727">
    <property type="entry name" value="DUF2267"/>
</dbReference>
<protein>
    <submittedName>
        <fullName evidence="1">DUF2267 domain-containing protein</fullName>
    </submittedName>
</protein>